<name>A0A9N9L3N1_9HELO</name>
<dbReference type="AlphaFoldDB" id="A0A9N9L3N1"/>
<reference evidence="1" key="1">
    <citation type="submission" date="2021-07" db="EMBL/GenBank/DDBJ databases">
        <authorList>
            <person name="Durling M."/>
        </authorList>
    </citation>
    <scope>NUCLEOTIDE SEQUENCE</scope>
</reference>
<comment type="caution">
    <text evidence="1">The sequence shown here is derived from an EMBL/GenBank/DDBJ whole genome shotgun (WGS) entry which is preliminary data.</text>
</comment>
<organism evidence="1 2">
    <name type="scientific">Hymenoscyphus fraxineus</name>
    <dbReference type="NCBI Taxonomy" id="746836"/>
    <lineage>
        <taxon>Eukaryota</taxon>
        <taxon>Fungi</taxon>
        <taxon>Dikarya</taxon>
        <taxon>Ascomycota</taxon>
        <taxon>Pezizomycotina</taxon>
        <taxon>Leotiomycetes</taxon>
        <taxon>Helotiales</taxon>
        <taxon>Helotiaceae</taxon>
        <taxon>Hymenoscyphus</taxon>
    </lineage>
</organism>
<sequence length="188" mass="21230">MTSDHGLSNEITCNDFRSALRRRGVWVEDSTRIPVTRALFEAAQRQGDQGHMWSLNEVIRECRHTTRLQMLQTRLDRIIYRQADKLWTSMPKPDPRVPLVQIGQQPLKSPTVLPKRPAALPVQKSVPPVCQKPIVLALPAPMIEPLLPVLKETAPTIKQMPLLLAQEPKIEPISKPVLPVHPEPLPPN</sequence>
<evidence type="ECO:0000313" key="1">
    <source>
        <dbReference type="EMBL" id="CAG8959680.1"/>
    </source>
</evidence>
<proteinExistence type="predicted"/>
<accession>A0A9N9L3N1</accession>
<keyword evidence="2" id="KW-1185">Reference proteome</keyword>
<protein>
    <submittedName>
        <fullName evidence="1">Uncharacterized protein</fullName>
    </submittedName>
</protein>
<dbReference type="EMBL" id="CAJVRL010000092">
    <property type="protein sequence ID" value="CAG8959680.1"/>
    <property type="molecule type" value="Genomic_DNA"/>
</dbReference>
<gene>
    <name evidence="1" type="ORF">HYFRA_00001585</name>
</gene>
<evidence type="ECO:0000313" key="2">
    <source>
        <dbReference type="Proteomes" id="UP000696280"/>
    </source>
</evidence>
<dbReference type="Proteomes" id="UP000696280">
    <property type="component" value="Unassembled WGS sequence"/>
</dbReference>